<sequence>MSLQIQNSSLIIKLSRTERGLQYSEAVNLLHIASELGHEQVVRSLVGTLGEINAKDNSGRTALLLATMHRHSTVIAVLLRQEGIDINAEDYEGWTPISYATKYGYEDICKLLVEFTSKTATKLDINKRTFGLTPLYIAAQENHVAIAQLLYNHGQARENPVNGVDPSLLHQAAREGSEEAIKIFLEINSSCINEPDEKGRTALYFAAQENHSAVVSIFTSRAKCYSPGGSLFTTQLENPDGRTLLHHAAEAGSVTAVEILIGVGADKDAVDNNGRTPLHQAVSGTVHDVKVLLSNGALMEMRDNEGNTPLHLAVHRGDAAVDIVTQLIKAGADLTTRNNNHETLLHSIASNGKSEQLARFLLGQGKLGIDAKNLDGKTALHLAVQNNNISSVYLLIFRGADINAKDNKNHTSLFIAEQSPRAEDICRLLIVEGATKYYQGPMPLCLLRNNKTSEIIPALNIDTFPQLLNEPDHNTHLYVYAILKSMRLFLKLDRQTVHKKTRKAIKTVRKVISKWLLNLNDIPGLVKLTQHDIFILCDNSSSMSPLRELLQQTLRRMVEFAMVLNEKGVALHFLNNNNNKQAIQLTKESIDAALTSIKFSGGTELGTQLEKQILDKIFHQEGKLQNPLIVMIITDGEPSEDKEILKNKILHCKKRGYRNGAIKFLISQIGCSDSATTYLKNLESDDSLKDMVFIQSDKSLDDLKEMAKDSKTGRTEDQEYTTLSFILHTS</sequence>
<accession>A0ACB8UWF9</accession>
<proteinExistence type="predicted"/>
<dbReference type="EMBL" id="JALBCA010000044">
    <property type="protein sequence ID" value="KAI2386847.1"/>
    <property type="molecule type" value="Genomic_DNA"/>
</dbReference>
<reference evidence="1" key="1">
    <citation type="journal article" date="2022" name="bioRxiv">
        <title>Population genetic analysis of Ophidiomyces ophidiicola, the causative agent of snake fungal disease, indicates recent introductions to the USA.</title>
        <authorList>
            <person name="Ladner J.T."/>
            <person name="Palmer J.M."/>
            <person name="Ettinger C.L."/>
            <person name="Stajich J.E."/>
            <person name="Farrell T.M."/>
            <person name="Glorioso B.M."/>
            <person name="Lawson B."/>
            <person name="Price S.J."/>
            <person name="Stengle A.G."/>
            <person name="Grear D.A."/>
            <person name="Lorch J.M."/>
        </authorList>
    </citation>
    <scope>NUCLEOTIDE SEQUENCE</scope>
    <source>
        <strain evidence="1">NWHC 24266-5</strain>
    </source>
</reference>
<name>A0ACB8UWF9_9EURO</name>
<evidence type="ECO:0000313" key="1">
    <source>
        <dbReference type="EMBL" id="KAI2386847.1"/>
    </source>
</evidence>
<organism evidence="1">
    <name type="scientific">Ophidiomyces ophidiicola</name>
    <dbReference type="NCBI Taxonomy" id="1387563"/>
    <lineage>
        <taxon>Eukaryota</taxon>
        <taxon>Fungi</taxon>
        <taxon>Dikarya</taxon>
        <taxon>Ascomycota</taxon>
        <taxon>Pezizomycotina</taxon>
        <taxon>Eurotiomycetes</taxon>
        <taxon>Eurotiomycetidae</taxon>
        <taxon>Onygenales</taxon>
        <taxon>Onygenaceae</taxon>
        <taxon>Ophidiomyces</taxon>
    </lineage>
</organism>
<protein>
    <submittedName>
        <fullName evidence="1">Uncharacterized protein</fullName>
    </submittedName>
</protein>
<gene>
    <name evidence="1" type="ORF">LOY88_003404</name>
</gene>
<comment type="caution">
    <text evidence="1">The sequence shown here is derived from an EMBL/GenBank/DDBJ whole genome shotgun (WGS) entry which is preliminary data.</text>
</comment>